<dbReference type="EMBL" id="CCSD01000053">
    <property type="protein sequence ID" value="CDZ88500.1"/>
    <property type="molecule type" value="Genomic_DNA"/>
</dbReference>
<name>A0A098BJS7_9NOCA</name>
<organism evidence="2 3">
    <name type="scientific">Rhodococcus ruber</name>
    <dbReference type="NCBI Taxonomy" id="1830"/>
    <lineage>
        <taxon>Bacteria</taxon>
        <taxon>Bacillati</taxon>
        <taxon>Actinomycetota</taxon>
        <taxon>Actinomycetes</taxon>
        <taxon>Mycobacteriales</taxon>
        <taxon>Nocardiaceae</taxon>
        <taxon>Rhodococcus</taxon>
    </lineage>
</organism>
<evidence type="ECO:0000256" key="1">
    <source>
        <dbReference type="SAM" id="MobiDB-lite"/>
    </source>
</evidence>
<feature type="region of interest" description="Disordered" evidence="1">
    <location>
        <begin position="315"/>
        <end position="334"/>
    </location>
</feature>
<dbReference type="Proteomes" id="UP000042997">
    <property type="component" value="Unassembled WGS sequence"/>
</dbReference>
<proteinExistence type="predicted"/>
<feature type="region of interest" description="Disordered" evidence="1">
    <location>
        <begin position="491"/>
        <end position="515"/>
    </location>
</feature>
<evidence type="ECO:0000313" key="2">
    <source>
        <dbReference type="EMBL" id="CDZ88500.1"/>
    </source>
</evidence>
<protein>
    <submittedName>
        <fullName evidence="2">Uncharacterized protein</fullName>
    </submittedName>
</protein>
<reference evidence="2 3" key="1">
    <citation type="journal article" date="2014" name="Genome Announc.">
        <title>Draft Genome Sequence of Propane- and Butane-Oxidizing Actinobacterium Rhodococcus ruber IEGM 231.</title>
        <authorList>
            <person name="Ivshina I.B."/>
            <person name="Kuyukina M.S."/>
            <person name="Krivoruchko A.V."/>
            <person name="Barbe V."/>
            <person name="Fischer C."/>
        </authorList>
    </citation>
    <scope>NUCLEOTIDE SEQUENCE [LARGE SCALE GENOMIC DNA]</scope>
</reference>
<dbReference type="AlphaFoldDB" id="A0A098BJS7"/>
<evidence type="ECO:0000313" key="3">
    <source>
        <dbReference type="Proteomes" id="UP000042997"/>
    </source>
</evidence>
<gene>
    <name evidence="2" type="ORF">RHRU231_420049</name>
</gene>
<sequence>MRRRSPGEAVRVAGRIPALQARLVHPKSAEVVTVREEPAVDDQAADGDIGVELRHPRPHTVRVEDLVPGRIERVGGVDPAPVATDLHHLRASRDREVRNRRVRRAAHDPTEAHRCRLPWVERVADVVLLEFSGAPARDVQPTVVDRQVDVGDERRYRAEGFQRRRQIVGVGRLRRNGDHLLHRPPVVALVPHPHRRRQILHADDDAHEPERRGRIVRRAEFENHLMLVTEIDALRRLALGHAPEVQMVSEPAAEEVLGVQSVLDHRRRGPLGGDHRVVLQVPPHVVRQGLLAVLGLPGSEDVERVVVEQRDTTRTLGGVGASQGGHEDATRSTMHRVRPRVSRLRGELGGLDRACHHRVPRIGFGVEDIRSRRADARHHQVPPLERLAVVIAVPLVTVPLVTVPLVTVPLVTQRARAGVPSEVVQLVARRRQLGPTDHTTVCRRTRLAIDHCDRVLRPAGRIEGSHIGKPLGRGCHGVTRAAVERGICRRRHESSSTRTCPPGHARWSTVGRRHR</sequence>
<accession>A0A098BJS7</accession>